<proteinExistence type="predicted"/>
<gene>
    <name evidence="1" type="ORF">WKI47_02945</name>
</gene>
<evidence type="ECO:0000313" key="2">
    <source>
        <dbReference type="Proteomes" id="UP001380953"/>
    </source>
</evidence>
<protein>
    <submittedName>
        <fullName evidence="1">Phosphotransferase</fullName>
    </submittedName>
</protein>
<dbReference type="Proteomes" id="UP001380953">
    <property type="component" value="Unassembled WGS sequence"/>
</dbReference>
<organism evidence="1 2">
    <name type="scientific">Saccharibacillus sacchari</name>
    <dbReference type="NCBI Taxonomy" id="456493"/>
    <lineage>
        <taxon>Bacteria</taxon>
        <taxon>Bacillati</taxon>
        <taxon>Bacillota</taxon>
        <taxon>Bacilli</taxon>
        <taxon>Bacillales</taxon>
        <taxon>Paenibacillaceae</taxon>
        <taxon>Saccharibacillus</taxon>
    </lineage>
</organism>
<sequence length="360" mass="41256">MKKVMESVDETTWRSSAAEPFAALWKHDPDSVYFWRISSNAAFVLNVDGQRHFLRFNLAEERGLSEVEAEIRILRALEKGSVRAAQPIPSLTGKLVETLEWNGDVYHAALFEGMPGEHPDDEDLTESQCLRWGEELGRLHAEFAAMPVQTWQGRGDWRRDLARMRQMLREDTPIVRRTLERAAAEMEALCAERPETLVHFDFEMDNLLWQDGKIAIIDFDDCRVYPPGADIEYAIRSLRTAEDAAQIAQPTQLEQPDRAAASAQPAQTQAFLHGYAQYSPYPLPSDRELKLFRRWHRLYLLASMRRELDAVAGEARPEWQSRLESRFAEREAQLRQQIETEAAEDTATDPATPESDGEQQ</sequence>
<evidence type="ECO:0000313" key="1">
    <source>
        <dbReference type="EMBL" id="MEJ8302866.1"/>
    </source>
</evidence>
<dbReference type="EMBL" id="JBBKAR010000007">
    <property type="protein sequence ID" value="MEJ8302866.1"/>
    <property type="molecule type" value="Genomic_DNA"/>
</dbReference>
<comment type="caution">
    <text evidence="1">The sequence shown here is derived from an EMBL/GenBank/DDBJ whole genome shotgun (WGS) entry which is preliminary data.</text>
</comment>
<reference evidence="1" key="1">
    <citation type="submission" date="2024-03" db="EMBL/GenBank/DDBJ databases">
        <title>Whole genome sequecning of epiphytes from Marcgravia umbellata leaves.</title>
        <authorList>
            <person name="Kumar G."/>
            <person name="Savka M.A."/>
        </authorList>
    </citation>
    <scope>NUCLEOTIDE SEQUENCE</scope>
    <source>
        <strain evidence="1">RIT_BL5</strain>
    </source>
</reference>
<name>A0ACC6P7H3_9BACL</name>
<accession>A0ACC6P7H3</accession>
<keyword evidence="2" id="KW-1185">Reference proteome</keyword>